<protein>
    <submittedName>
        <fullName evidence="1">Uncharacterized protein</fullName>
    </submittedName>
</protein>
<proteinExistence type="predicted"/>
<name>A0A0C4XXG3_ACIBA</name>
<reference evidence="1" key="1">
    <citation type="submission" date="2014-10" db="EMBL/GenBank/DDBJ databases">
        <authorList>
            <person name="Liu L."/>
            <person name="Ji S."/>
            <person name="Ruan Z."/>
            <person name="Fu Y."/>
            <person name="Fu Y."/>
            <person name="Wang Y."/>
            <person name="Yu Y."/>
        </authorList>
    </citation>
    <scope>NUCLEOTIDE SEQUENCE</scope>
    <source>
        <strain evidence="1">A221</strain>
        <plasmid evidence="1">pAZJ221</plasmid>
    </source>
</reference>
<dbReference type="EMBL" id="KM922672">
    <property type="protein sequence ID" value="AJF79858.1"/>
    <property type="molecule type" value="Genomic_DNA"/>
</dbReference>
<organism evidence="1">
    <name type="scientific">Acinetobacter baumannii</name>
    <dbReference type="NCBI Taxonomy" id="470"/>
    <lineage>
        <taxon>Bacteria</taxon>
        <taxon>Pseudomonadati</taxon>
        <taxon>Pseudomonadota</taxon>
        <taxon>Gammaproteobacteria</taxon>
        <taxon>Moraxellales</taxon>
        <taxon>Moraxellaceae</taxon>
        <taxon>Acinetobacter</taxon>
        <taxon>Acinetobacter calcoaceticus/baumannii complex</taxon>
    </lineage>
</organism>
<reference evidence="1" key="2">
    <citation type="journal article" date="2015" name="Antimicrob. Agents Chemother.">
        <title>Dissemination of blaOXA-23 in Acinetobacter spp. in China: Main Roles of Conjugative Plasmid pAZJ221 and Transposon Tn2009.</title>
        <authorList>
            <person name="Liu L.L."/>
            <person name="Ji S.J."/>
            <person name="Ruan Z."/>
            <person name="Fu Y."/>
            <person name="Fu Y.Q."/>
            <person name="Wang Y.F."/>
            <person name="Yu Y.S."/>
        </authorList>
    </citation>
    <scope>NUCLEOTIDE SEQUENCE</scope>
    <source>
        <strain evidence="1">A221</strain>
        <plasmid evidence="1">pAZJ221</plasmid>
    </source>
</reference>
<gene>
    <name evidence="1" type="ORF">NG19_0022</name>
</gene>
<dbReference type="AlphaFoldDB" id="A0A0C4XXG3"/>
<keyword evidence="1" id="KW-0614">Plasmid</keyword>
<geneLocation type="plasmid" evidence="1">
    <name>pAZJ221</name>
</geneLocation>
<dbReference type="RefSeq" id="WP_000460634.1">
    <property type="nucleotide sequence ID" value="NZ_CP018144.1"/>
</dbReference>
<evidence type="ECO:0000313" key="1">
    <source>
        <dbReference type="EMBL" id="AJF79858.1"/>
    </source>
</evidence>
<accession>A0A0C4XXG3</accession>
<dbReference type="PATRIC" id="fig|470.1402.peg.526"/>
<sequence>MFDTTNDIKVEAQNAFGAYALIASSPNRGQLYTFKAIQYSVHRIDKSKTYELSIFTGMIVSIKSNESDPTLLEVRYINPSNKYCEIFVTDMSISELESLINSNKST</sequence>